<keyword evidence="1" id="KW-0472">Membrane</keyword>
<protein>
    <submittedName>
        <fullName evidence="2">Dipeptide transport system permease protein DppC</fullName>
    </submittedName>
</protein>
<dbReference type="EMBL" id="VSSQ01011513">
    <property type="protein sequence ID" value="MPM47027.1"/>
    <property type="molecule type" value="Genomic_DNA"/>
</dbReference>
<keyword evidence="1" id="KW-0812">Transmembrane</keyword>
<comment type="caution">
    <text evidence="2">The sequence shown here is derived from an EMBL/GenBank/DDBJ whole genome shotgun (WGS) entry which is preliminary data.</text>
</comment>
<keyword evidence="1" id="KW-1133">Transmembrane helix</keyword>
<dbReference type="AlphaFoldDB" id="A0A645A1T1"/>
<name>A0A645A1T1_9ZZZZ</name>
<reference evidence="2" key="1">
    <citation type="submission" date="2019-08" db="EMBL/GenBank/DDBJ databases">
        <authorList>
            <person name="Kucharzyk K."/>
            <person name="Murdoch R.W."/>
            <person name="Higgins S."/>
            <person name="Loffler F."/>
        </authorList>
    </citation>
    <scope>NUCLEOTIDE SEQUENCE</scope>
</reference>
<organism evidence="2">
    <name type="scientific">bioreactor metagenome</name>
    <dbReference type="NCBI Taxonomy" id="1076179"/>
    <lineage>
        <taxon>unclassified sequences</taxon>
        <taxon>metagenomes</taxon>
        <taxon>ecological metagenomes</taxon>
    </lineage>
</organism>
<accession>A0A645A1T1</accession>
<evidence type="ECO:0000256" key="1">
    <source>
        <dbReference type="SAM" id="Phobius"/>
    </source>
</evidence>
<sequence>MRDNSYMVIFPGLAIMITVLALNLFGDGLRDALDPKLKK</sequence>
<feature type="transmembrane region" description="Helical" evidence="1">
    <location>
        <begin position="6"/>
        <end position="26"/>
    </location>
</feature>
<evidence type="ECO:0000313" key="2">
    <source>
        <dbReference type="EMBL" id="MPM47027.1"/>
    </source>
</evidence>
<proteinExistence type="predicted"/>
<gene>
    <name evidence="2" type="primary">dppC_11</name>
    <name evidence="2" type="ORF">SDC9_93735</name>
</gene>